<reference evidence="2 3" key="1">
    <citation type="submission" date="2018-12" db="EMBL/GenBank/DDBJ databases">
        <authorList>
            <consortium name="Pathogen Informatics"/>
        </authorList>
    </citation>
    <scope>NUCLEOTIDE SEQUENCE [LARGE SCALE GENOMIC DNA]</scope>
    <source>
        <strain evidence="2 3">NCTC10485</strain>
    </source>
</reference>
<evidence type="ECO:0000256" key="1">
    <source>
        <dbReference type="SAM" id="SignalP"/>
    </source>
</evidence>
<gene>
    <name evidence="2" type="ORF">NCTC10485_04673</name>
</gene>
<feature type="signal peptide" evidence="1">
    <location>
        <begin position="1"/>
        <end position="26"/>
    </location>
</feature>
<proteinExistence type="predicted"/>
<evidence type="ECO:0000313" key="3">
    <source>
        <dbReference type="Proteomes" id="UP000282551"/>
    </source>
</evidence>
<accession>A0A3S5EIR5</accession>
<keyword evidence="1" id="KW-0732">Signal</keyword>
<keyword evidence="3" id="KW-1185">Reference proteome</keyword>
<name>A0A3S5EIR5_MYCCI</name>
<protein>
    <recommendedName>
        <fullName evidence="4">Secreted protein</fullName>
    </recommendedName>
</protein>
<evidence type="ECO:0000313" key="2">
    <source>
        <dbReference type="EMBL" id="VEG50355.1"/>
    </source>
</evidence>
<evidence type="ECO:0008006" key="4">
    <source>
        <dbReference type="Google" id="ProtNLM"/>
    </source>
</evidence>
<dbReference type="RefSeq" id="WP_235666263.1">
    <property type="nucleotide sequence ID" value="NZ_AP022604.1"/>
</dbReference>
<dbReference type="Proteomes" id="UP000282551">
    <property type="component" value="Chromosome"/>
</dbReference>
<sequence>MNPTLSLRRRLFIAVAALALVAGAVAAVVALDRARDSFIAEHNRPLGVGDCVVVGATDADPQSPEVQARRAECHADPSYTVGAIATSTGECPSSEYQHFPGPAADRVTASLCLVPNLVAEHCYRLGVPIGLVERADCAGQPADPTDGLLVQVTRRLEVRDQDACPAVSGQYAWPYPSPARTYCTVTVF</sequence>
<dbReference type="AlphaFoldDB" id="A0A3S5EIR5"/>
<organism evidence="2 3">
    <name type="scientific">Mycolicibacterium chitae</name>
    <name type="common">Mycobacterium chitae</name>
    <dbReference type="NCBI Taxonomy" id="1792"/>
    <lineage>
        <taxon>Bacteria</taxon>
        <taxon>Bacillati</taxon>
        <taxon>Actinomycetota</taxon>
        <taxon>Actinomycetes</taxon>
        <taxon>Mycobacteriales</taxon>
        <taxon>Mycobacteriaceae</taxon>
        <taxon>Mycolicibacterium</taxon>
    </lineage>
</organism>
<dbReference type="EMBL" id="LR134355">
    <property type="protein sequence ID" value="VEG50355.1"/>
    <property type="molecule type" value="Genomic_DNA"/>
</dbReference>
<feature type="chain" id="PRO_5018556636" description="Secreted protein" evidence="1">
    <location>
        <begin position="27"/>
        <end position="188"/>
    </location>
</feature>